<evidence type="ECO:0000259" key="1">
    <source>
        <dbReference type="Pfam" id="PF02589"/>
    </source>
</evidence>
<dbReference type="PANTHER" id="PTHR43682:SF1">
    <property type="entry name" value="LACTATE UTILIZATION PROTEIN C"/>
    <property type="match status" value="1"/>
</dbReference>
<dbReference type="PANTHER" id="PTHR43682">
    <property type="entry name" value="LACTATE UTILIZATION PROTEIN C"/>
    <property type="match status" value="1"/>
</dbReference>
<dbReference type="InterPro" id="IPR037171">
    <property type="entry name" value="NagB/RpiA_transferase-like"/>
</dbReference>
<evidence type="ECO:0000313" key="2">
    <source>
        <dbReference type="EMBL" id="SVB04044.1"/>
    </source>
</evidence>
<feature type="non-terminal residue" evidence="2">
    <location>
        <position position="1"/>
    </location>
</feature>
<accession>A0A382ARP1</accession>
<protein>
    <recommendedName>
        <fullName evidence="1">LUD domain-containing protein</fullName>
    </recommendedName>
</protein>
<dbReference type="Gene3D" id="3.40.50.10420">
    <property type="entry name" value="NagB/RpiA/CoA transferase-like"/>
    <property type="match status" value="1"/>
</dbReference>
<dbReference type="SUPFAM" id="SSF100950">
    <property type="entry name" value="NagB/RpiA/CoA transferase-like"/>
    <property type="match status" value="1"/>
</dbReference>
<dbReference type="Pfam" id="PF02589">
    <property type="entry name" value="LUD_dom"/>
    <property type="match status" value="1"/>
</dbReference>
<feature type="domain" description="LUD" evidence="1">
    <location>
        <begin position="99"/>
        <end position="192"/>
    </location>
</feature>
<reference evidence="2" key="1">
    <citation type="submission" date="2018-05" db="EMBL/GenBank/DDBJ databases">
        <authorList>
            <person name="Lanie J.A."/>
            <person name="Ng W.-L."/>
            <person name="Kazmierczak K.M."/>
            <person name="Andrzejewski T.M."/>
            <person name="Davidsen T.M."/>
            <person name="Wayne K.J."/>
            <person name="Tettelin H."/>
            <person name="Glass J.I."/>
            <person name="Rusch D."/>
            <person name="Podicherti R."/>
            <person name="Tsui H.-C.T."/>
            <person name="Winkler M.E."/>
        </authorList>
    </citation>
    <scope>NUCLEOTIDE SEQUENCE</scope>
</reference>
<dbReference type="AlphaFoldDB" id="A0A382ARP1"/>
<proteinExistence type="predicted"/>
<name>A0A382ARP1_9ZZZZ</name>
<dbReference type="InterPro" id="IPR024185">
    <property type="entry name" value="FTHF_cligase-like_sf"/>
</dbReference>
<dbReference type="EMBL" id="UINC01026491">
    <property type="protein sequence ID" value="SVB04044.1"/>
    <property type="molecule type" value="Genomic_DNA"/>
</dbReference>
<organism evidence="2">
    <name type="scientific">marine metagenome</name>
    <dbReference type="NCBI Taxonomy" id="408172"/>
    <lineage>
        <taxon>unclassified sequences</taxon>
        <taxon>metagenomes</taxon>
        <taxon>ecological metagenomes</taxon>
    </lineage>
</organism>
<sequence>VSARQKILGRVKAALKDRQTTELPGPFQAWRPVAPAETPVDGFALLLQAAGGEVVRQPNIDAAAAWLTEFTTNFDTATVGKTVPGKLTPALKCSAPEIAPLGVSMARGAIAETGSLMMDARDGRRSQLLAPTHVVFVHARDVYATFHEALSKARDDLPSAIGLHSGPSKSADIGQVMVRGVHGPARLIAVVIGGD</sequence>
<dbReference type="InterPro" id="IPR003741">
    <property type="entry name" value="LUD_dom"/>
</dbReference>
<gene>
    <name evidence="2" type="ORF">METZ01_LOCUS156898</name>
</gene>